<protein>
    <submittedName>
        <fullName evidence="3">Uncharacterized protein YoxC, contains an MCP-like domain</fullName>
    </submittedName>
</protein>
<keyword evidence="1" id="KW-0472">Membrane</keyword>
<accession>A0A0D1XKL1</accession>
<proteinExistence type="predicted"/>
<evidence type="ECO:0000313" key="4">
    <source>
        <dbReference type="Proteomes" id="UP000037269"/>
    </source>
</evidence>
<evidence type="ECO:0000313" key="2">
    <source>
        <dbReference type="EMBL" id="KON95050.1"/>
    </source>
</evidence>
<dbReference type="OrthoDB" id="2680242at2"/>
<keyword evidence="1" id="KW-0812">Transmembrane</keyword>
<dbReference type="Pfam" id="PF06103">
    <property type="entry name" value="DUF948"/>
    <property type="match status" value="1"/>
</dbReference>
<dbReference type="InterPro" id="IPR009293">
    <property type="entry name" value="UPF0478"/>
</dbReference>
<keyword evidence="4" id="KW-1185">Reference proteome</keyword>
<keyword evidence="1" id="KW-1133">Transmembrane helix</keyword>
<name>A0A0D1XKL1_ANEMI</name>
<reference evidence="2 4" key="1">
    <citation type="submission" date="2015-07" db="EMBL/GenBank/DDBJ databases">
        <title>Fjat-14205 dsm 2895.</title>
        <authorList>
            <person name="Liu B."/>
            <person name="Wang J."/>
            <person name="Zhu Y."/>
            <person name="Liu G."/>
            <person name="Chen Q."/>
            <person name="Chen Z."/>
            <person name="Lan J."/>
            <person name="Che J."/>
            <person name="Ge C."/>
            <person name="Shi H."/>
            <person name="Pan Z."/>
            <person name="Liu X."/>
        </authorList>
    </citation>
    <scope>NUCLEOTIDE SEQUENCE [LARGE SCALE GENOMIC DNA]</scope>
    <source>
        <strain evidence="2 4">DSM 2895</strain>
    </source>
</reference>
<evidence type="ECO:0000256" key="1">
    <source>
        <dbReference type="SAM" id="Phobius"/>
    </source>
</evidence>
<dbReference type="PATRIC" id="fig|47500.12.peg.3170"/>
<dbReference type="Proteomes" id="UP000037269">
    <property type="component" value="Unassembled WGS sequence"/>
</dbReference>
<sequence>MQTAITIGVIVLAIAIIVIAVMLVQFFRNLNALIKQTDETIQHLQMNADQIIARVDVSLEDLNTISKDLTGKMDKLDSTFSAVDSIGEGVSSLSNHVRDKVSHPPEWADRALELLTAGFTVYKGFDRMRQMDERRTEVKQRVQA</sequence>
<dbReference type="EMBL" id="LGUG01000004">
    <property type="protein sequence ID" value="KON95050.1"/>
    <property type="molecule type" value="Genomic_DNA"/>
</dbReference>
<dbReference type="AlphaFoldDB" id="A0A0D1XKL1"/>
<dbReference type="PANTHER" id="PTHR40070:SF1">
    <property type="entry name" value="UPF0478 PROTEIN YTXG"/>
    <property type="match status" value="1"/>
</dbReference>
<evidence type="ECO:0000313" key="3">
    <source>
        <dbReference type="EMBL" id="SDJ42352.1"/>
    </source>
</evidence>
<feature type="transmembrane region" description="Helical" evidence="1">
    <location>
        <begin position="6"/>
        <end position="27"/>
    </location>
</feature>
<gene>
    <name evidence="2" type="ORF">AF333_05700</name>
    <name evidence="3" type="ORF">SAMN04487909_11798</name>
</gene>
<organism evidence="2 4">
    <name type="scientific">Aneurinibacillus migulanus</name>
    <name type="common">Bacillus migulanus</name>
    <dbReference type="NCBI Taxonomy" id="47500"/>
    <lineage>
        <taxon>Bacteria</taxon>
        <taxon>Bacillati</taxon>
        <taxon>Bacillota</taxon>
        <taxon>Bacilli</taxon>
        <taxon>Bacillales</taxon>
        <taxon>Paenibacillaceae</taxon>
        <taxon>Aneurinibacillus group</taxon>
        <taxon>Aneurinibacillus</taxon>
    </lineage>
</organism>
<dbReference type="GeneID" id="42304696"/>
<dbReference type="EMBL" id="FNED01000017">
    <property type="protein sequence ID" value="SDJ42352.1"/>
    <property type="molecule type" value="Genomic_DNA"/>
</dbReference>
<dbReference type="Proteomes" id="UP000182836">
    <property type="component" value="Unassembled WGS sequence"/>
</dbReference>
<dbReference type="PANTHER" id="PTHR40070">
    <property type="entry name" value="UPF0478 PROTEIN YTXG"/>
    <property type="match status" value="1"/>
</dbReference>
<dbReference type="RefSeq" id="WP_043067287.1">
    <property type="nucleotide sequence ID" value="NZ_BJOA01000034.1"/>
</dbReference>
<reference evidence="3 5" key="2">
    <citation type="submission" date="2016-10" db="EMBL/GenBank/DDBJ databases">
        <authorList>
            <person name="de Groot N.N."/>
        </authorList>
    </citation>
    <scope>NUCLEOTIDE SEQUENCE [LARGE SCALE GENOMIC DNA]</scope>
    <source>
        <strain evidence="3 5">DSM 2895</strain>
    </source>
</reference>
<evidence type="ECO:0000313" key="5">
    <source>
        <dbReference type="Proteomes" id="UP000182836"/>
    </source>
</evidence>